<dbReference type="InterPro" id="IPR025164">
    <property type="entry name" value="Toastrack_DUF4097"/>
</dbReference>
<evidence type="ECO:0000256" key="1">
    <source>
        <dbReference type="SAM" id="MobiDB-lite"/>
    </source>
</evidence>
<evidence type="ECO:0000313" key="4">
    <source>
        <dbReference type="Proteomes" id="UP000676506"/>
    </source>
</evidence>
<dbReference type="PANTHER" id="PTHR34094">
    <property type="match status" value="1"/>
</dbReference>
<dbReference type="RefSeq" id="WP_211430509.1">
    <property type="nucleotide sequence ID" value="NZ_CP072649.1"/>
</dbReference>
<feature type="region of interest" description="Disordered" evidence="1">
    <location>
        <begin position="280"/>
        <end position="330"/>
    </location>
</feature>
<gene>
    <name evidence="3" type="ORF">J8C06_12635</name>
</gene>
<feature type="compositionally biased region" description="Low complexity" evidence="1">
    <location>
        <begin position="302"/>
        <end position="311"/>
    </location>
</feature>
<feature type="domain" description="DUF4097" evidence="2">
    <location>
        <begin position="84"/>
        <end position="217"/>
    </location>
</feature>
<name>A0ABX8BHU7_9BACT</name>
<dbReference type="Pfam" id="PF13349">
    <property type="entry name" value="DUF4097"/>
    <property type="match status" value="1"/>
</dbReference>
<reference evidence="3 4" key="1">
    <citation type="submission" date="2021-03" db="EMBL/GenBank/DDBJ databases">
        <title>Genomic and phenotypic characterization of Chloracidobacterium isolates provides evidence for multiple species.</title>
        <authorList>
            <person name="Saini M.K."/>
            <person name="Costas A.M.G."/>
            <person name="Tank M."/>
            <person name="Bryant D.A."/>
        </authorList>
    </citation>
    <scope>NUCLEOTIDE SEQUENCE [LARGE SCALE GENOMIC DNA]</scope>
    <source>
        <strain evidence="3 4">BV2-C</strain>
    </source>
</reference>
<evidence type="ECO:0000313" key="3">
    <source>
        <dbReference type="EMBL" id="QUW04620.1"/>
    </source>
</evidence>
<proteinExistence type="predicted"/>
<dbReference type="PANTHER" id="PTHR34094:SF1">
    <property type="entry name" value="PROTEIN FAM185A"/>
    <property type="match status" value="1"/>
</dbReference>
<organism evidence="3 4">
    <name type="scientific">Chloracidobacterium validum</name>
    <dbReference type="NCBI Taxonomy" id="2821543"/>
    <lineage>
        <taxon>Bacteria</taxon>
        <taxon>Pseudomonadati</taxon>
        <taxon>Acidobacteriota</taxon>
        <taxon>Terriglobia</taxon>
        <taxon>Terriglobales</taxon>
        <taxon>Acidobacteriaceae</taxon>
        <taxon>Chloracidobacterium</taxon>
    </lineage>
</organism>
<evidence type="ECO:0000259" key="2">
    <source>
        <dbReference type="Pfam" id="PF13349"/>
    </source>
</evidence>
<feature type="compositionally biased region" description="Pro residues" evidence="1">
    <location>
        <begin position="312"/>
        <end position="326"/>
    </location>
</feature>
<accession>A0ABX8BHU7</accession>
<sequence length="369" mass="38524">MRTVLSVARGLALVWVVGCVPALAQEIRQPLEGNGRVAVECWHGQVSITGKDEQVLTIATDGDASTIKLKRLDDGGYQVSIEPPKTPHRLQISVPRQLLSLDVKTRSAGVQVSDVATLRVATISGNVLVGQVSGEVSVATTSGDVKLNQVGAARLQTVSGSVSAQMVTQELSVSTVSGRLNASDIGGDVTAQLVSGSAEIRCGRGRVEVSTVSGDVKLARLENEIAVETTSGSVLFAGALTPVKRCSINAFSGDIRLVVPETCGFEAKFKSFSGTIKSDFPLDGSDAPERRQALPSPPGPPVVVGAPQGMPGLPPPPPPRRPPPPRQGSYIVWRHGDGAAKVFLNTFSGKVLVVRDTSPGEPPCVALPR</sequence>
<dbReference type="EMBL" id="CP072649">
    <property type="protein sequence ID" value="QUW04620.1"/>
    <property type="molecule type" value="Genomic_DNA"/>
</dbReference>
<keyword evidence="4" id="KW-1185">Reference proteome</keyword>
<protein>
    <submittedName>
        <fullName evidence="3">DUF4097 family beta strand repeat protein</fullName>
    </submittedName>
</protein>
<dbReference type="Proteomes" id="UP000676506">
    <property type="component" value="Chromosome 2"/>
</dbReference>